<feature type="non-terminal residue" evidence="2">
    <location>
        <position position="1"/>
    </location>
</feature>
<feature type="non-terminal residue" evidence="2">
    <location>
        <position position="51"/>
    </location>
</feature>
<evidence type="ECO:0000313" key="3">
    <source>
        <dbReference type="Proteomes" id="UP000663866"/>
    </source>
</evidence>
<gene>
    <name evidence="2" type="ORF">OVN521_LOCUS51497</name>
</gene>
<feature type="region of interest" description="Disordered" evidence="1">
    <location>
        <begin position="1"/>
        <end position="51"/>
    </location>
</feature>
<comment type="caution">
    <text evidence="2">The sequence shown here is derived from an EMBL/GenBank/DDBJ whole genome shotgun (WGS) entry which is preliminary data.</text>
</comment>
<organism evidence="2 3">
    <name type="scientific">Rotaria magnacalcarata</name>
    <dbReference type="NCBI Taxonomy" id="392030"/>
    <lineage>
        <taxon>Eukaryota</taxon>
        <taxon>Metazoa</taxon>
        <taxon>Spiralia</taxon>
        <taxon>Gnathifera</taxon>
        <taxon>Rotifera</taxon>
        <taxon>Eurotatoria</taxon>
        <taxon>Bdelloidea</taxon>
        <taxon>Philodinida</taxon>
        <taxon>Philodinidae</taxon>
        <taxon>Rotaria</taxon>
    </lineage>
</organism>
<feature type="compositionally biased region" description="Polar residues" evidence="1">
    <location>
        <begin position="32"/>
        <end position="51"/>
    </location>
</feature>
<reference evidence="2" key="1">
    <citation type="submission" date="2021-02" db="EMBL/GenBank/DDBJ databases">
        <authorList>
            <person name="Nowell W R."/>
        </authorList>
    </citation>
    <scope>NUCLEOTIDE SEQUENCE</scope>
</reference>
<feature type="compositionally biased region" description="Gly residues" evidence="1">
    <location>
        <begin position="19"/>
        <end position="29"/>
    </location>
</feature>
<name>A0A821NTB6_9BILA</name>
<keyword evidence="3" id="KW-1185">Reference proteome</keyword>
<dbReference type="Proteomes" id="UP000663866">
    <property type="component" value="Unassembled WGS sequence"/>
</dbReference>
<evidence type="ECO:0000256" key="1">
    <source>
        <dbReference type="SAM" id="MobiDB-lite"/>
    </source>
</evidence>
<protein>
    <submittedName>
        <fullName evidence="2">Uncharacterized protein</fullName>
    </submittedName>
</protein>
<sequence>YPQYNDKYVDDGYNRNRTRGGGSGGGGGFNPAHQQYEPSTTTQVTIPNEMA</sequence>
<dbReference type="AlphaFoldDB" id="A0A821NTB6"/>
<accession>A0A821NTB6</accession>
<dbReference type="EMBL" id="CAJOBG010124868">
    <property type="protein sequence ID" value="CAF4791153.1"/>
    <property type="molecule type" value="Genomic_DNA"/>
</dbReference>
<proteinExistence type="predicted"/>
<evidence type="ECO:0000313" key="2">
    <source>
        <dbReference type="EMBL" id="CAF4791153.1"/>
    </source>
</evidence>